<dbReference type="SUPFAM" id="SSF48403">
    <property type="entry name" value="Ankyrin repeat"/>
    <property type="match status" value="1"/>
</dbReference>
<dbReference type="PROSITE" id="PS50088">
    <property type="entry name" value="ANK_REPEAT"/>
    <property type="match status" value="1"/>
</dbReference>
<dbReference type="EMBL" id="CAUJNA010003305">
    <property type="protein sequence ID" value="CAJ1398559.1"/>
    <property type="molecule type" value="Genomic_DNA"/>
</dbReference>
<gene>
    <name evidence="3" type="ORF">EVOR1521_LOCUS22325</name>
</gene>
<dbReference type="InterPro" id="IPR036259">
    <property type="entry name" value="MFS_trans_sf"/>
</dbReference>
<feature type="transmembrane region" description="Helical" evidence="2">
    <location>
        <begin position="1144"/>
        <end position="1167"/>
    </location>
</feature>
<keyword evidence="2" id="KW-0812">Transmembrane</keyword>
<dbReference type="Proteomes" id="UP001178507">
    <property type="component" value="Unassembled WGS sequence"/>
</dbReference>
<dbReference type="Gene3D" id="1.25.40.20">
    <property type="entry name" value="Ankyrin repeat-containing domain"/>
    <property type="match status" value="1"/>
</dbReference>
<sequence length="1333" mass="148534">MLRLLRLSHCQFLVESRLLVPDLNDGKQLAASACNELRECQREVKTEGGKLVIDISRLVSNKKIANKKLEFTFDLQSGVTVYTAKSHELALHCGTPWLKDMFVATNHPELIYIDVKWHRSKSGKQRVKIQLSYNPRKLGKYFMLSIHEILDDPEFGLLLPPDARFLLDGPPMPCTQQGWSWRLGLCGKLPTAMLQLDTWQPEVSHAQIFLRYARNMTLFPPRVLDFEVQYKDPLSGQHSVVIAATQQNCSLPTCKGKAGEHFDAGGFCPKCRNQSSHHFCKRRCVKEAAEYCSRVKSSDSEVGFFAVPPTAMTGAEFIWGRLKTYMGLEATDFFREELMTRDVISAIARNCDYHTGLLDIVAKWLSSAAFTSAFRDILAHAAQNPMMSSWDLQETLLAILLPARMLHSHHHDDWQKVSGSRNALERALPFSMVTSIQSLRPWTYAVCRVADRYHELQRRLHFWLLVELLVELQEAEDDAEAQSIQTTLEMIQRCVLLAKKENRPQLKPSKCGKVLARAPNEQAFRSVLVFCSSGRVTMKRGADKTHETVLHVAAARNFGDTLNMILQKRPAHCKKPLLDQLPDVNSAAAFVEEQAVNHFKLALTHSTALHIACESGCYSCVESLLVANASVSPKTDAYAVREQAEQDDFVSENLRDYLFTEEDKVPDYAFSMVSGLRPIHLAAMHGCDACLERLLHHGEDGDLSGVRSCDTKLHSLKSDVNVVTNAETDYNWSGADISVLPKEFAGIGEEAYGGSQVVMKEVQGNIIQQSGMRKVNFSMMGKPVNFMEISMVGNPNPMCRASPTQRLEMRWSGDGLQFGTSKVIAEICSVETEDAEHEERWNTVELDGFWMIENVVGDRTELGHLVPREADELGWSDEEVGIGDEKMMKERSRTQAMEKRMDLEAKMQTELVHKRDARKEVISFDFGYTYVDDYGNERSSEEVKDAGMAAGLATPVEDSAEKRMATEEPHETELYKMALVAAAANLAPKSADAGHFRSAQSAVVMKAAACHFAHKAMLVCFGLFMELASSASEALFADSIPAGERAGLYVTKSVITTVGSACGPGSSAIGLAILGDEWELYEIKTMMVVGFLFMIPACFPLFVFKDPKQEPHASPCPDADTANEATAVPVRSELRLGCLGARHVPVLLALADFITCIGAGMTVKFFNLFFIQDLHFSPVGINLLQTAYPLVIAGFMKLTERLAKPLGRPQASLLFFSSSVLSLWIMAEVKWLPLLLLVFMARGGFANSTYPIDRSILMDFTKSSERGFWNAINSLTSMTWSGSAFLGGLLSDQRDYQYTFLITSLVYASACVVYSPLLWLVPKKEQDAAADRR</sequence>
<accession>A0AA36J4U9</accession>
<feature type="transmembrane region" description="Helical" evidence="2">
    <location>
        <begin position="1179"/>
        <end position="1199"/>
    </location>
</feature>
<dbReference type="PANTHER" id="PTHR23525">
    <property type="entry name" value="TRANSPORTER, PUTATIVE-RELATED"/>
    <property type="match status" value="1"/>
</dbReference>
<keyword evidence="1" id="KW-0040">ANK repeat</keyword>
<evidence type="ECO:0000256" key="2">
    <source>
        <dbReference type="SAM" id="Phobius"/>
    </source>
</evidence>
<evidence type="ECO:0000313" key="3">
    <source>
        <dbReference type="EMBL" id="CAJ1398559.1"/>
    </source>
</evidence>
<feature type="transmembrane region" description="Helical" evidence="2">
    <location>
        <begin position="1271"/>
        <end position="1290"/>
    </location>
</feature>
<dbReference type="PANTHER" id="PTHR23525:SF1">
    <property type="entry name" value="NODULIN-LIKE DOMAIN-CONTAINING PROTEIN"/>
    <property type="match status" value="1"/>
</dbReference>
<dbReference type="Pfam" id="PF00023">
    <property type="entry name" value="Ank"/>
    <property type="match status" value="1"/>
</dbReference>
<dbReference type="Pfam" id="PF07690">
    <property type="entry name" value="MFS_1"/>
    <property type="match status" value="1"/>
</dbReference>
<feature type="transmembrane region" description="Helical" evidence="2">
    <location>
        <begin position="1233"/>
        <end position="1250"/>
    </location>
</feature>
<dbReference type="InterPro" id="IPR036770">
    <property type="entry name" value="Ankyrin_rpt-contain_sf"/>
</dbReference>
<dbReference type="InterPro" id="IPR002110">
    <property type="entry name" value="Ankyrin_rpt"/>
</dbReference>
<keyword evidence="4" id="KW-1185">Reference proteome</keyword>
<feature type="repeat" description="ANK" evidence="1">
    <location>
        <begin position="674"/>
        <end position="706"/>
    </location>
</feature>
<comment type="caution">
    <text evidence="3">The sequence shown here is derived from an EMBL/GenBank/DDBJ whole genome shotgun (WGS) entry which is preliminary data.</text>
</comment>
<dbReference type="InterPro" id="IPR011701">
    <property type="entry name" value="MFS"/>
</dbReference>
<organism evidence="3 4">
    <name type="scientific">Effrenium voratum</name>
    <dbReference type="NCBI Taxonomy" id="2562239"/>
    <lineage>
        <taxon>Eukaryota</taxon>
        <taxon>Sar</taxon>
        <taxon>Alveolata</taxon>
        <taxon>Dinophyceae</taxon>
        <taxon>Suessiales</taxon>
        <taxon>Symbiodiniaceae</taxon>
        <taxon>Effrenium</taxon>
    </lineage>
</organism>
<feature type="transmembrane region" description="Helical" evidence="2">
    <location>
        <begin position="1086"/>
        <end position="1104"/>
    </location>
</feature>
<keyword evidence="2" id="KW-0472">Membrane</keyword>
<reference evidence="3" key="1">
    <citation type="submission" date="2023-08" db="EMBL/GenBank/DDBJ databases">
        <authorList>
            <person name="Chen Y."/>
            <person name="Shah S."/>
            <person name="Dougan E. K."/>
            <person name="Thang M."/>
            <person name="Chan C."/>
        </authorList>
    </citation>
    <scope>NUCLEOTIDE SEQUENCE</scope>
</reference>
<name>A0AA36J4U9_9DINO</name>
<proteinExistence type="predicted"/>
<dbReference type="SUPFAM" id="SSF103473">
    <property type="entry name" value="MFS general substrate transporter"/>
    <property type="match status" value="1"/>
</dbReference>
<feature type="transmembrane region" description="Helical" evidence="2">
    <location>
        <begin position="1296"/>
        <end position="1321"/>
    </location>
</feature>
<dbReference type="GO" id="GO:0022857">
    <property type="term" value="F:transmembrane transporter activity"/>
    <property type="evidence" value="ECO:0007669"/>
    <property type="project" value="InterPro"/>
</dbReference>
<evidence type="ECO:0000313" key="4">
    <source>
        <dbReference type="Proteomes" id="UP001178507"/>
    </source>
</evidence>
<evidence type="ECO:0000256" key="1">
    <source>
        <dbReference type="PROSITE-ProRule" id="PRU00023"/>
    </source>
</evidence>
<protein>
    <submittedName>
        <fullName evidence="3">Uncharacterized protein</fullName>
    </submittedName>
</protein>
<keyword evidence="2" id="KW-1133">Transmembrane helix</keyword>
<dbReference type="Gene3D" id="1.20.1250.20">
    <property type="entry name" value="MFS general substrate transporter like domains"/>
    <property type="match status" value="1"/>
</dbReference>
<dbReference type="SMART" id="SM00248">
    <property type="entry name" value="ANK"/>
    <property type="match status" value="3"/>
</dbReference>